<dbReference type="eggNOG" id="COG2873">
    <property type="taxonomic scope" value="Bacteria"/>
</dbReference>
<dbReference type="KEGG" id="csh:Closa_2927"/>
<dbReference type="OrthoDB" id="9780685at2"/>
<dbReference type="InterPro" id="IPR006235">
    <property type="entry name" value="OAc-hSer/O-AcSer_sulfhydrylase"/>
</dbReference>
<evidence type="ECO:0000256" key="6">
    <source>
        <dbReference type="RuleBase" id="RU362118"/>
    </source>
</evidence>
<dbReference type="InterPro" id="IPR054542">
    <property type="entry name" value="Cys_met_metab_PP"/>
</dbReference>
<dbReference type="CDD" id="cd00614">
    <property type="entry name" value="CGS_like"/>
    <property type="match status" value="1"/>
</dbReference>
<dbReference type="GO" id="GO:0005737">
    <property type="term" value="C:cytoplasm"/>
    <property type="evidence" value="ECO:0007669"/>
    <property type="project" value="TreeGrafter"/>
</dbReference>
<evidence type="ECO:0000313" key="8">
    <source>
        <dbReference type="Proteomes" id="UP000001662"/>
    </source>
</evidence>
<dbReference type="RefSeq" id="WP_013273547.1">
    <property type="nucleotide sequence ID" value="NC_014376.1"/>
</dbReference>
<dbReference type="GO" id="GO:0030170">
    <property type="term" value="F:pyridoxal phosphate binding"/>
    <property type="evidence" value="ECO:0007669"/>
    <property type="project" value="InterPro"/>
</dbReference>
<dbReference type="PIRSF" id="PIRSF001434">
    <property type="entry name" value="CGS"/>
    <property type="match status" value="1"/>
</dbReference>
<dbReference type="InterPro" id="IPR000277">
    <property type="entry name" value="Cys/Met-Metab_PyrdxlP-dep_enz"/>
</dbReference>
<gene>
    <name evidence="7" type="ordered locus">Closa_2927</name>
</gene>
<dbReference type="HOGENOM" id="CLU_018986_4_0_9"/>
<sequence length="435" mass="47701">MAKKTRTERNLRFETLQLHVGQEQADPVTDARAVPIYQTSSYVFHNSDHAAARFNLSDAGNIYGRLTNPTQDVFERRIAALEGGAAALAVASGAAAVTYSIENIARNGDHIVAAKNIYGGTYNLLEHTLPEYGIETTFVDPFDYEAFDKAIQDNTKLVFIETLGNPNSDVVDIEKLAGIAHAHKIPLIVDNTFATPYLVRPIEFGADVVVHSATKFIGGHGTSIGGVIVDSGKFDWEASGKFSTLTEPNPSYHGISFTKAVGAAAYVTKIRAILLRDTGAALSPFHAFFFLQGLETLSLRVERHVENAQKVVQYLKNHPQVEKVHHPSVSEETEQRELYAKYFPNGGGSIFTFEIKGDARKAKDFIDQLELFSLLANVADVKSLVIHPASTTHSQMTEEELEQSGIKPNTIRLSIGTEHAADMIEDLEEAFQAVQ</sequence>
<dbReference type="Pfam" id="PF01053">
    <property type="entry name" value="Cys_Met_Meta_PP"/>
    <property type="match status" value="1"/>
</dbReference>
<dbReference type="PROSITE" id="PS00868">
    <property type="entry name" value="CYS_MET_METAB_PP"/>
    <property type="match status" value="1"/>
</dbReference>
<reference evidence="7" key="1">
    <citation type="submission" date="2010-07" db="EMBL/GenBank/DDBJ databases">
        <title>Complete sequence of Clostridium saccharolyticum WM1.</title>
        <authorList>
            <consortium name="US DOE Joint Genome Institute"/>
            <person name="Lucas S."/>
            <person name="Copeland A."/>
            <person name="Lapidus A."/>
            <person name="Cheng J.-F."/>
            <person name="Bruce D."/>
            <person name="Goodwin L."/>
            <person name="Pitluck S."/>
            <person name="Chertkov O."/>
            <person name="Detter J.C."/>
            <person name="Han C."/>
            <person name="Tapia R."/>
            <person name="Land M."/>
            <person name="Hauser L."/>
            <person name="Chang Y.-J."/>
            <person name="Jeffries C."/>
            <person name="Kyrpides N."/>
            <person name="Ivanova N."/>
            <person name="Mikhailova N."/>
            <person name="Mouttaki H."/>
            <person name="Lin L."/>
            <person name="Zhou J."/>
            <person name="Hemme C.L."/>
            <person name="Woyke T."/>
        </authorList>
    </citation>
    <scope>NUCLEOTIDE SEQUENCE [LARGE SCALE GENOMIC DNA]</scope>
    <source>
        <strain evidence="7">WM1</strain>
    </source>
</reference>
<organism evidence="7 8">
    <name type="scientific">Lacrimispora saccharolytica (strain ATCC 35040 / DSM 2544 / NRCC 2533 / WM1)</name>
    <name type="common">Clostridium saccharolyticum</name>
    <dbReference type="NCBI Taxonomy" id="610130"/>
    <lineage>
        <taxon>Bacteria</taxon>
        <taxon>Bacillati</taxon>
        <taxon>Bacillota</taxon>
        <taxon>Clostridia</taxon>
        <taxon>Lachnospirales</taxon>
        <taxon>Lachnospiraceae</taxon>
        <taxon>Lacrimispora</taxon>
    </lineage>
</organism>
<dbReference type="STRING" id="610130.Closa_2927"/>
<dbReference type="GO" id="GO:0003961">
    <property type="term" value="F:O-acetylhomoserine aminocarboxypropyltransferase activity"/>
    <property type="evidence" value="ECO:0007669"/>
    <property type="project" value="TreeGrafter"/>
</dbReference>
<comment type="similarity">
    <text evidence="2 6">Belongs to the trans-sulfuration enzymes family.</text>
</comment>
<comment type="cofactor">
    <cofactor evidence="1 6">
        <name>pyridoxal 5'-phosphate</name>
        <dbReference type="ChEBI" id="CHEBI:597326"/>
    </cofactor>
</comment>
<dbReference type="GO" id="GO:0071269">
    <property type="term" value="P:L-homocysteine biosynthetic process"/>
    <property type="evidence" value="ECO:0007669"/>
    <property type="project" value="TreeGrafter"/>
</dbReference>
<dbReference type="GO" id="GO:0006535">
    <property type="term" value="P:cysteine biosynthetic process from serine"/>
    <property type="evidence" value="ECO:0007669"/>
    <property type="project" value="TreeGrafter"/>
</dbReference>
<dbReference type="SUPFAM" id="SSF53383">
    <property type="entry name" value="PLP-dependent transferases"/>
    <property type="match status" value="1"/>
</dbReference>
<dbReference type="Proteomes" id="UP000001662">
    <property type="component" value="Chromosome"/>
</dbReference>
<evidence type="ECO:0000256" key="2">
    <source>
        <dbReference type="ARBA" id="ARBA00009077"/>
    </source>
</evidence>
<dbReference type="InterPro" id="IPR015421">
    <property type="entry name" value="PyrdxlP-dep_Trfase_major"/>
</dbReference>
<keyword evidence="4 5" id="KW-0663">Pyridoxal phosphate</keyword>
<dbReference type="Gene3D" id="3.90.1150.10">
    <property type="entry name" value="Aspartate Aminotransferase, domain 1"/>
    <property type="match status" value="1"/>
</dbReference>
<dbReference type="GO" id="GO:0004124">
    <property type="term" value="F:cysteine synthase activity"/>
    <property type="evidence" value="ECO:0007669"/>
    <property type="project" value="UniProtKB-EC"/>
</dbReference>
<dbReference type="AlphaFoldDB" id="D9R731"/>
<evidence type="ECO:0000256" key="1">
    <source>
        <dbReference type="ARBA" id="ARBA00001933"/>
    </source>
</evidence>
<dbReference type="EC" id="2.5.1.47" evidence="7"/>
<dbReference type="InterPro" id="IPR015422">
    <property type="entry name" value="PyrdxlP-dep_Trfase_small"/>
</dbReference>
<dbReference type="PaxDb" id="610130-Closa_2927"/>
<name>D9R731_LACSW</name>
<keyword evidence="8" id="KW-1185">Reference proteome</keyword>
<dbReference type="Gene3D" id="3.40.640.10">
    <property type="entry name" value="Type I PLP-dependent aspartate aminotransferase-like (Major domain)"/>
    <property type="match status" value="1"/>
</dbReference>
<dbReference type="InterPro" id="IPR015424">
    <property type="entry name" value="PyrdxlP-dep_Trfase"/>
</dbReference>
<keyword evidence="3 7" id="KW-0808">Transferase</keyword>
<dbReference type="NCBIfam" id="TIGR01326">
    <property type="entry name" value="OAH_OAS_sulfhy"/>
    <property type="match status" value="1"/>
</dbReference>
<evidence type="ECO:0000256" key="5">
    <source>
        <dbReference type="PIRSR" id="PIRSR001434-2"/>
    </source>
</evidence>
<feature type="modified residue" description="N6-(pyridoxal phosphate)lysine" evidence="5">
    <location>
        <position position="215"/>
    </location>
</feature>
<dbReference type="FunFam" id="3.40.640.10:FF:000035">
    <property type="entry name" value="O-succinylhomoserine sulfhydrylase"/>
    <property type="match status" value="1"/>
</dbReference>
<dbReference type="PANTHER" id="PTHR43797:SF2">
    <property type="entry name" value="HOMOCYSTEINE_CYSTEINE SYNTHASE"/>
    <property type="match status" value="1"/>
</dbReference>
<accession>D9R731</accession>
<dbReference type="GO" id="GO:0019346">
    <property type="term" value="P:transsulfuration"/>
    <property type="evidence" value="ECO:0007669"/>
    <property type="project" value="InterPro"/>
</dbReference>
<dbReference type="PANTHER" id="PTHR43797">
    <property type="entry name" value="HOMOCYSTEINE/CYSTEINE SYNTHASE"/>
    <property type="match status" value="1"/>
</dbReference>
<evidence type="ECO:0000313" key="7">
    <source>
        <dbReference type="EMBL" id="ADL05463.1"/>
    </source>
</evidence>
<dbReference type="EMBL" id="CP002109">
    <property type="protein sequence ID" value="ADL05463.1"/>
    <property type="molecule type" value="Genomic_DNA"/>
</dbReference>
<evidence type="ECO:0000256" key="4">
    <source>
        <dbReference type="ARBA" id="ARBA00022898"/>
    </source>
</evidence>
<proteinExistence type="inferred from homology"/>
<evidence type="ECO:0000256" key="3">
    <source>
        <dbReference type="ARBA" id="ARBA00022679"/>
    </source>
</evidence>
<protein>
    <submittedName>
        <fullName evidence="7">O-acetylhomoserine/O-acetylserine sulfhydrylase</fullName>
        <ecNumber evidence="7">2.5.1.47</ecNumber>
    </submittedName>
</protein>